<proteinExistence type="predicted"/>
<dbReference type="InterPro" id="IPR020138">
    <property type="entry name" value="Uncharacterised_YqzF"/>
</dbReference>
<organism evidence="3 4">
    <name type="scientific">Paenibacillus campinasensis</name>
    <dbReference type="NCBI Taxonomy" id="66347"/>
    <lineage>
        <taxon>Bacteria</taxon>
        <taxon>Bacillati</taxon>
        <taxon>Bacillota</taxon>
        <taxon>Bacilli</taxon>
        <taxon>Bacillales</taxon>
        <taxon>Paenibacillaceae</taxon>
        <taxon>Paenibacillus</taxon>
    </lineage>
</organism>
<comment type="caution">
    <text evidence="3">The sequence shown here is derived from an EMBL/GenBank/DDBJ whole genome shotgun (WGS) entry which is preliminary data.</text>
</comment>
<dbReference type="OrthoDB" id="2989757at2"/>
<dbReference type="AlphaFoldDB" id="A0A268F2T2"/>
<dbReference type="RefSeq" id="WP_095263440.1">
    <property type="nucleotide sequence ID" value="NZ_NPBY01000010.1"/>
</dbReference>
<evidence type="ECO:0000313" key="5">
    <source>
        <dbReference type="Proteomes" id="UP000435177"/>
    </source>
</evidence>
<sequence length="101" mass="11300">MKMLISRFIAILILVIPGFLAMKGFLMMKDAFFLYIAVHGDDSVLNPTFEWLSFLGGLALFVIGIGFLGGWILFRDRKRNYVGPRFKKKRPAAKPGSSSGN</sequence>
<evidence type="ECO:0000256" key="1">
    <source>
        <dbReference type="SAM" id="Phobius"/>
    </source>
</evidence>
<reference evidence="2 5" key="2">
    <citation type="submission" date="2019-11" db="EMBL/GenBank/DDBJ databases">
        <title>Draft genome sequences of five Paenibacillus species of dairy origin.</title>
        <authorList>
            <person name="Olajide A.M."/>
            <person name="Chen S."/>
            <person name="Lapointe G."/>
        </authorList>
    </citation>
    <scope>NUCLEOTIDE SEQUENCE [LARGE SCALE GENOMIC DNA]</scope>
    <source>
        <strain evidence="2 5">3CS1</strain>
    </source>
</reference>
<keyword evidence="1" id="KW-0812">Transmembrane</keyword>
<reference evidence="3 4" key="1">
    <citation type="submission" date="2017-07" db="EMBL/GenBank/DDBJ databases">
        <title>Isolation and whole genome analysis of endospore-forming bacteria from heroin.</title>
        <authorList>
            <person name="Kalinowski J."/>
            <person name="Ahrens B."/>
            <person name="Al-Dilaimi A."/>
            <person name="Winkler A."/>
            <person name="Wibberg D."/>
            <person name="Schleenbecker U."/>
            <person name="Ruckert C."/>
            <person name="Wolfel R."/>
            <person name="Grass G."/>
        </authorList>
    </citation>
    <scope>NUCLEOTIDE SEQUENCE [LARGE SCALE GENOMIC DNA]</scope>
    <source>
        <strain evidence="3 4">7537-G1</strain>
    </source>
</reference>
<accession>A0A268F2T2</accession>
<evidence type="ECO:0000313" key="2">
    <source>
        <dbReference type="EMBL" id="MUG64924.1"/>
    </source>
</evidence>
<dbReference type="EMBL" id="NPBY01000010">
    <property type="protein sequence ID" value="PAD79644.1"/>
    <property type="molecule type" value="Genomic_DNA"/>
</dbReference>
<dbReference type="Pfam" id="PF11118">
    <property type="entry name" value="DUF2627"/>
    <property type="match status" value="1"/>
</dbReference>
<evidence type="ECO:0000313" key="3">
    <source>
        <dbReference type="EMBL" id="PAD79644.1"/>
    </source>
</evidence>
<feature type="transmembrane region" description="Helical" evidence="1">
    <location>
        <begin position="51"/>
        <end position="74"/>
    </location>
</feature>
<protein>
    <submittedName>
        <fullName evidence="2">DUF2627 family protein</fullName>
    </submittedName>
</protein>
<dbReference type="Proteomes" id="UP000215596">
    <property type="component" value="Unassembled WGS sequence"/>
</dbReference>
<keyword evidence="5" id="KW-1185">Reference proteome</keyword>
<name>A0A268F2T2_9BACL</name>
<evidence type="ECO:0000313" key="4">
    <source>
        <dbReference type="Proteomes" id="UP000215596"/>
    </source>
</evidence>
<dbReference type="EMBL" id="WOAA01000001">
    <property type="protein sequence ID" value="MUG64924.1"/>
    <property type="molecule type" value="Genomic_DNA"/>
</dbReference>
<dbReference type="Proteomes" id="UP000435177">
    <property type="component" value="Unassembled WGS sequence"/>
</dbReference>
<keyword evidence="1" id="KW-1133">Transmembrane helix</keyword>
<gene>
    <name evidence="3" type="ORF">CHH67_02690</name>
    <name evidence="2" type="ORF">GNP94_02760</name>
</gene>
<keyword evidence="1" id="KW-0472">Membrane</keyword>